<gene>
    <name evidence="2" type="ORF">HNQ88_001787</name>
</gene>
<organism evidence="2 3">
    <name type="scientific">Aureibacter tunicatorum</name>
    <dbReference type="NCBI Taxonomy" id="866807"/>
    <lineage>
        <taxon>Bacteria</taxon>
        <taxon>Pseudomonadati</taxon>
        <taxon>Bacteroidota</taxon>
        <taxon>Cytophagia</taxon>
        <taxon>Cytophagales</taxon>
        <taxon>Persicobacteraceae</taxon>
        <taxon>Aureibacter</taxon>
    </lineage>
</organism>
<dbReference type="Pfam" id="PF00027">
    <property type="entry name" value="cNMP_binding"/>
    <property type="match status" value="1"/>
</dbReference>
<dbReference type="RefSeq" id="WP_309938257.1">
    <property type="nucleotide sequence ID" value="NZ_AP025305.1"/>
</dbReference>
<proteinExistence type="predicted"/>
<evidence type="ECO:0000259" key="1">
    <source>
        <dbReference type="PROSITE" id="PS50042"/>
    </source>
</evidence>
<sequence length="169" mass="19253">MDFSEFTLKKVSKGDILQREGDETLRSYFVKKGLLRSYVIDAKGKEHIFLLAPEGWIIGDVYAINHSKETNLFIDALEASEVLVIDETIDAFSNQEIKAGVEKLLKRIGVLQNRILMQMSSSALERYEHFLEMYPGLTQRVPQRMIASYLGITPQALSRIRSNSAKKLE</sequence>
<dbReference type="InterPro" id="IPR018490">
    <property type="entry name" value="cNMP-bd_dom_sf"/>
</dbReference>
<dbReference type="Gene3D" id="2.60.120.10">
    <property type="entry name" value="Jelly Rolls"/>
    <property type="match status" value="1"/>
</dbReference>
<dbReference type="InterPro" id="IPR000595">
    <property type="entry name" value="cNMP-bd_dom"/>
</dbReference>
<dbReference type="Proteomes" id="UP001185092">
    <property type="component" value="Unassembled WGS sequence"/>
</dbReference>
<reference evidence="2" key="1">
    <citation type="submission" date="2023-07" db="EMBL/GenBank/DDBJ databases">
        <title>Genomic Encyclopedia of Type Strains, Phase IV (KMG-IV): sequencing the most valuable type-strain genomes for metagenomic binning, comparative biology and taxonomic classification.</title>
        <authorList>
            <person name="Goeker M."/>
        </authorList>
    </citation>
    <scope>NUCLEOTIDE SEQUENCE</scope>
    <source>
        <strain evidence="2">DSM 26174</strain>
    </source>
</reference>
<evidence type="ECO:0000313" key="2">
    <source>
        <dbReference type="EMBL" id="MDR6238750.1"/>
    </source>
</evidence>
<name>A0AAE4BSD5_9BACT</name>
<dbReference type="InterPro" id="IPR014710">
    <property type="entry name" value="RmlC-like_jellyroll"/>
</dbReference>
<dbReference type="AlphaFoldDB" id="A0AAE4BSD5"/>
<protein>
    <submittedName>
        <fullName evidence="2">CRP-like cAMP-binding protein</fullName>
    </submittedName>
</protein>
<comment type="caution">
    <text evidence="2">The sequence shown here is derived from an EMBL/GenBank/DDBJ whole genome shotgun (WGS) entry which is preliminary data.</text>
</comment>
<dbReference type="EMBL" id="JAVDQD010000002">
    <property type="protein sequence ID" value="MDR6238750.1"/>
    <property type="molecule type" value="Genomic_DNA"/>
</dbReference>
<evidence type="ECO:0000313" key="3">
    <source>
        <dbReference type="Proteomes" id="UP001185092"/>
    </source>
</evidence>
<keyword evidence="3" id="KW-1185">Reference proteome</keyword>
<feature type="domain" description="Cyclic nucleotide-binding" evidence="1">
    <location>
        <begin position="1"/>
        <end position="86"/>
    </location>
</feature>
<dbReference type="SUPFAM" id="SSF51206">
    <property type="entry name" value="cAMP-binding domain-like"/>
    <property type="match status" value="1"/>
</dbReference>
<accession>A0AAE4BSD5</accession>
<dbReference type="PROSITE" id="PS50042">
    <property type="entry name" value="CNMP_BINDING_3"/>
    <property type="match status" value="1"/>
</dbReference>